<reference evidence="2" key="1">
    <citation type="journal article" date="2023" name="G3 (Bethesda)">
        <title>A reference genome for the long-term kleptoplast-retaining sea slug Elysia crispata morphotype clarki.</title>
        <authorList>
            <person name="Eastman K.E."/>
            <person name="Pendleton A.L."/>
            <person name="Shaikh M.A."/>
            <person name="Suttiyut T."/>
            <person name="Ogas R."/>
            <person name="Tomko P."/>
            <person name="Gavelis G."/>
            <person name="Widhalm J.R."/>
            <person name="Wisecaver J.H."/>
        </authorList>
    </citation>
    <scope>NUCLEOTIDE SEQUENCE</scope>
    <source>
        <strain evidence="2">ECLA1</strain>
    </source>
</reference>
<evidence type="ECO:0000313" key="2">
    <source>
        <dbReference type="EMBL" id="KAK3728422.1"/>
    </source>
</evidence>
<proteinExistence type="predicted"/>
<dbReference type="EMBL" id="JAWDGP010007183">
    <property type="protein sequence ID" value="KAK3728422.1"/>
    <property type="molecule type" value="Genomic_DNA"/>
</dbReference>
<dbReference type="Proteomes" id="UP001283361">
    <property type="component" value="Unassembled WGS sequence"/>
</dbReference>
<name>A0AAE0Y0B5_9GAST</name>
<accession>A0AAE0Y0B5</accession>
<evidence type="ECO:0000313" key="3">
    <source>
        <dbReference type="Proteomes" id="UP001283361"/>
    </source>
</evidence>
<sequence>MASLGHRVQLAIYQRVKAMRQSAASDLSASQSDEASTASDLSASQGDAASTASDLSASQGDAAEHS</sequence>
<feature type="region of interest" description="Disordered" evidence="1">
    <location>
        <begin position="22"/>
        <end position="66"/>
    </location>
</feature>
<protein>
    <submittedName>
        <fullName evidence="2">Uncharacterized protein</fullName>
    </submittedName>
</protein>
<feature type="compositionally biased region" description="Low complexity" evidence="1">
    <location>
        <begin position="22"/>
        <end position="36"/>
    </location>
</feature>
<feature type="compositionally biased region" description="Low complexity" evidence="1">
    <location>
        <begin position="47"/>
        <end position="58"/>
    </location>
</feature>
<gene>
    <name evidence="2" type="ORF">RRG08_013562</name>
</gene>
<dbReference type="AlphaFoldDB" id="A0AAE0Y0B5"/>
<comment type="caution">
    <text evidence="2">The sequence shown here is derived from an EMBL/GenBank/DDBJ whole genome shotgun (WGS) entry which is preliminary data.</text>
</comment>
<evidence type="ECO:0000256" key="1">
    <source>
        <dbReference type="SAM" id="MobiDB-lite"/>
    </source>
</evidence>
<organism evidence="2 3">
    <name type="scientific">Elysia crispata</name>
    <name type="common">lettuce slug</name>
    <dbReference type="NCBI Taxonomy" id="231223"/>
    <lineage>
        <taxon>Eukaryota</taxon>
        <taxon>Metazoa</taxon>
        <taxon>Spiralia</taxon>
        <taxon>Lophotrochozoa</taxon>
        <taxon>Mollusca</taxon>
        <taxon>Gastropoda</taxon>
        <taxon>Heterobranchia</taxon>
        <taxon>Euthyneura</taxon>
        <taxon>Panpulmonata</taxon>
        <taxon>Sacoglossa</taxon>
        <taxon>Placobranchoidea</taxon>
        <taxon>Plakobranchidae</taxon>
        <taxon>Elysia</taxon>
    </lineage>
</organism>
<keyword evidence="3" id="KW-1185">Reference proteome</keyword>